<name>A0ABS6YXA2_9ACTN</name>
<keyword evidence="17" id="KW-1185">Reference proteome</keyword>
<dbReference type="Gene3D" id="3.40.50.10840">
    <property type="entry name" value="Putative sugar-binding, N-terminal domain"/>
    <property type="match status" value="1"/>
</dbReference>
<comment type="catalytic activity">
    <reaction evidence="8">
        <text>3-dehydro-D-erythronate + ATP = 3-dehydro-4-O-phospho-D-erythronate + ADP + H(+)</text>
        <dbReference type="Rhea" id="RHEA:52556"/>
        <dbReference type="ChEBI" id="CHEBI:15378"/>
        <dbReference type="ChEBI" id="CHEBI:30616"/>
        <dbReference type="ChEBI" id="CHEBI:57958"/>
        <dbReference type="ChEBI" id="CHEBI:136593"/>
        <dbReference type="ChEBI" id="CHEBI:456216"/>
        <dbReference type="EC" id="2.7.1.217"/>
    </reaction>
</comment>
<comment type="catalytic activity">
    <reaction evidence="7">
        <text>3-dehydro-L-erythronate + ATP = 3-dehydro-4-O-phospho-L-erythronate + ADP + H(+)</text>
        <dbReference type="Rhea" id="RHEA:52552"/>
        <dbReference type="ChEBI" id="CHEBI:15378"/>
        <dbReference type="ChEBI" id="CHEBI:30616"/>
        <dbReference type="ChEBI" id="CHEBI:136592"/>
        <dbReference type="ChEBI" id="CHEBI:136670"/>
        <dbReference type="ChEBI" id="CHEBI:456216"/>
        <dbReference type="EC" id="2.7.1.217"/>
    </reaction>
</comment>
<keyword evidence="6" id="KW-0119">Carbohydrate metabolism</keyword>
<evidence type="ECO:0000256" key="5">
    <source>
        <dbReference type="ARBA" id="ARBA00022840"/>
    </source>
</evidence>
<dbReference type="RefSeq" id="WP_219692631.1">
    <property type="nucleotide sequence ID" value="NZ_WMBF01000742.1"/>
</dbReference>
<reference evidence="16 17" key="1">
    <citation type="submission" date="2019-11" db="EMBL/GenBank/DDBJ databases">
        <authorList>
            <person name="Ay H."/>
        </authorList>
    </citation>
    <scope>NUCLEOTIDE SEQUENCE [LARGE SCALE GENOMIC DNA]</scope>
    <source>
        <strain evidence="16 17">BG9H</strain>
    </source>
</reference>
<evidence type="ECO:0000259" key="15">
    <source>
        <dbReference type="Pfam" id="PF17042"/>
    </source>
</evidence>
<organism evidence="16 17">
    <name type="scientific">Streptomyces anatolicus</name>
    <dbReference type="NCBI Taxonomy" id="2675858"/>
    <lineage>
        <taxon>Bacteria</taxon>
        <taxon>Bacillati</taxon>
        <taxon>Actinomycetota</taxon>
        <taxon>Actinomycetes</taxon>
        <taxon>Kitasatosporales</taxon>
        <taxon>Streptomycetaceae</taxon>
        <taxon>Streptomyces</taxon>
    </lineage>
</organism>
<dbReference type="Pfam" id="PF17042">
    <property type="entry name" value="NBD_C"/>
    <property type="match status" value="1"/>
</dbReference>
<dbReference type="Pfam" id="PF07005">
    <property type="entry name" value="SBD_N"/>
    <property type="match status" value="1"/>
</dbReference>
<proteinExistence type="inferred from homology"/>
<feature type="domain" description="Four-carbon acid sugar kinase nucleotide binding" evidence="15">
    <location>
        <begin position="253"/>
        <end position="413"/>
    </location>
</feature>
<evidence type="ECO:0000313" key="17">
    <source>
        <dbReference type="Proteomes" id="UP001197114"/>
    </source>
</evidence>
<keyword evidence="2" id="KW-0808">Transferase</keyword>
<dbReference type="InterPro" id="IPR042213">
    <property type="entry name" value="NBD_C_sf"/>
</dbReference>
<keyword evidence="4 16" id="KW-0418">Kinase</keyword>
<protein>
    <recommendedName>
        <fullName evidence="11">3-oxo-tetronate kinase</fullName>
        <ecNumber evidence="10">2.7.1.217</ecNumber>
    </recommendedName>
    <alternativeName>
        <fullName evidence="12">3-dehydrotetronate 4-kinase</fullName>
    </alternativeName>
</protein>
<comment type="similarity">
    <text evidence="1">Belongs to the four-carbon acid sugar kinase family.</text>
</comment>
<evidence type="ECO:0000256" key="2">
    <source>
        <dbReference type="ARBA" id="ARBA00022679"/>
    </source>
</evidence>
<dbReference type="SUPFAM" id="SSF142764">
    <property type="entry name" value="YgbK-like"/>
    <property type="match status" value="1"/>
</dbReference>
<comment type="caution">
    <text evidence="16">The sequence shown here is derived from an EMBL/GenBank/DDBJ whole genome shotgun (WGS) entry which is preliminary data.</text>
</comment>
<dbReference type="InterPro" id="IPR037051">
    <property type="entry name" value="4-carb_acid_sugar_kinase_N_sf"/>
</dbReference>
<feature type="domain" description="Four-carbon acid sugar kinase N-terminal" evidence="14">
    <location>
        <begin position="2"/>
        <end position="228"/>
    </location>
</feature>
<gene>
    <name evidence="16" type="ORF">GKQ77_31810</name>
</gene>
<dbReference type="EMBL" id="WMBF01000742">
    <property type="protein sequence ID" value="MBW5426093.1"/>
    <property type="molecule type" value="Genomic_DNA"/>
</dbReference>
<accession>A0ABS6YXA2</accession>
<evidence type="ECO:0000256" key="12">
    <source>
        <dbReference type="ARBA" id="ARBA00041377"/>
    </source>
</evidence>
<evidence type="ECO:0000256" key="11">
    <source>
        <dbReference type="ARBA" id="ARBA00039461"/>
    </source>
</evidence>
<keyword evidence="3" id="KW-0547">Nucleotide-binding</keyword>
<evidence type="ECO:0000256" key="6">
    <source>
        <dbReference type="ARBA" id="ARBA00023277"/>
    </source>
</evidence>
<dbReference type="EC" id="2.7.1.217" evidence="10"/>
<keyword evidence="5" id="KW-0067">ATP-binding</keyword>
<evidence type="ECO:0000256" key="9">
    <source>
        <dbReference type="ARBA" id="ARBA00037335"/>
    </source>
</evidence>
<dbReference type="InterPro" id="IPR010737">
    <property type="entry name" value="4-carb_acid_sugar_kinase_N"/>
</dbReference>
<dbReference type="Proteomes" id="UP001197114">
    <property type="component" value="Unassembled WGS sequence"/>
</dbReference>
<evidence type="ECO:0000256" key="7">
    <source>
        <dbReference type="ARBA" id="ARBA00035898"/>
    </source>
</evidence>
<sequence>MLGVIADDVTGATDVALALRESGLRTVLYFGVPAEDLEPPGGHEAVVIALKSRMAAPARAVAESLDALRRLRGHGVRQVYFKFCSTFDSTADGNIGPVLDALADALDAPAVLLTPSSPRHGRTQYEGQLFVHGQPLAESPMRHHPVTPMTDSSLPRLLRAQTDRPVALVRWETVRAGAEAVRTTMVDAAARGVRYLLADALDEDDLHTLGSVVASAPLVAGAAGLAGGLARTVRGEAPDARDEDDPMPAWPAAVLCGSCSARTLEQLAALRALDRPMHRLDPVAISDPAALADEALGWYDALAPGMPRGAPVFHSSVPPEELRATQRELGAERAAAVLEEATGRIAAGLVRRGVRRLIAAGGETSGAVIGALGVTGAWVGPAAAPGVPWIRPTSGPGIVLLLKSGNFGGPDFLATASAPAPSPVLHPHGRTEGARS</sequence>
<dbReference type="NCBIfam" id="NF043035">
    <property type="entry name" value="OxoTetrKin"/>
    <property type="match status" value="1"/>
</dbReference>
<dbReference type="InterPro" id="IPR031475">
    <property type="entry name" value="NBD_C"/>
</dbReference>
<evidence type="ECO:0000256" key="8">
    <source>
        <dbReference type="ARBA" id="ARBA00036346"/>
    </source>
</evidence>
<evidence type="ECO:0000256" key="1">
    <source>
        <dbReference type="ARBA" id="ARBA00005715"/>
    </source>
</evidence>
<evidence type="ECO:0000256" key="4">
    <source>
        <dbReference type="ARBA" id="ARBA00022777"/>
    </source>
</evidence>
<dbReference type="GO" id="GO:0016301">
    <property type="term" value="F:kinase activity"/>
    <property type="evidence" value="ECO:0007669"/>
    <property type="project" value="UniProtKB-KW"/>
</dbReference>
<evidence type="ECO:0000259" key="14">
    <source>
        <dbReference type="Pfam" id="PF07005"/>
    </source>
</evidence>
<evidence type="ECO:0000256" key="13">
    <source>
        <dbReference type="SAM" id="MobiDB-lite"/>
    </source>
</evidence>
<evidence type="ECO:0000256" key="3">
    <source>
        <dbReference type="ARBA" id="ARBA00022741"/>
    </source>
</evidence>
<evidence type="ECO:0000313" key="16">
    <source>
        <dbReference type="EMBL" id="MBW5426093.1"/>
    </source>
</evidence>
<dbReference type="InterPro" id="IPR050007">
    <property type="entry name" value="OtnK"/>
</dbReference>
<dbReference type="Gene3D" id="3.40.980.20">
    <property type="entry name" value="Four-carbon acid sugar kinase, nucleotide binding domain"/>
    <property type="match status" value="1"/>
</dbReference>
<feature type="region of interest" description="Disordered" evidence="13">
    <location>
        <begin position="416"/>
        <end position="436"/>
    </location>
</feature>
<evidence type="ECO:0000256" key="10">
    <source>
        <dbReference type="ARBA" id="ARBA00039095"/>
    </source>
</evidence>
<comment type="function">
    <text evidence="9">Catalyzes the ATP-dependent phosphorylation of 3-oxo-tetronate to 3-oxo-tetronate 4-phosphate.</text>
</comment>